<dbReference type="Proteomes" id="UP000887013">
    <property type="component" value="Unassembled WGS sequence"/>
</dbReference>
<dbReference type="OrthoDB" id="6429659at2759"/>
<proteinExistence type="predicted"/>
<name>A0A8X6SYZ0_NEPPI</name>
<comment type="caution">
    <text evidence="1">The sequence shown here is derived from an EMBL/GenBank/DDBJ whole genome shotgun (WGS) entry which is preliminary data.</text>
</comment>
<keyword evidence="2" id="KW-1185">Reference proteome</keyword>
<reference evidence="1" key="1">
    <citation type="submission" date="2020-08" db="EMBL/GenBank/DDBJ databases">
        <title>Multicomponent nature underlies the extraordinary mechanical properties of spider dragline silk.</title>
        <authorList>
            <person name="Kono N."/>
            <person name="Nakamura H."/>
            <person name="Mori M."/>
            <person name="Yoshida Y."/>
            <person name="Ohtoshi R."/>
            <person name="Malay A.D."/>
            <person name="Moran D.A.P."/>
            <person name="Tomita M."/>
            <person name="Numata K."/>
            <person name="Arakawa K."/>
        </authorList>
    </citation>
    <scope>NUCLEOTIDE SEQUENCE</scope>
</reference>
<evidence type="ECO:0000313" key="2">
    <source>
        <dbReference type="Proteomes" id="UP000887013"/>
    </source>
</evidence>
<gene>
    <name evidence="1" type="primary">Harbi1_3</name>
    <name evidence="1" type="ORF">NPIL_130831</name>
</gene>
<dbReference type="EMBL" id="BMAW01095338">
    <property type="protein sequence ID" value="GFS69834.1"/>
    <property type="molecule type" value="Genomic_DNA"/>
</dbReference>
<dbReference type="AlphaFoldDB" id="A0A8X6SYZ0"/>
<organism evidence="1 2">
    <name type="scientific">Nephila pilipes</name>
    <name type="common">Giant wood spider</name>
    <name type="synonym">Nephila maculata</name>
    <dbReference type="NCBI Taxonomy" id="299642"/>
    <lineage>
        <taxon>Eukaryota</taxon>
        <taxon>Metazoa</taxon>
        <taxon>Ecdysozoa</taxon>
        <taxon>Arthropoda</taxon>
        <taxon>Chelicerata</taxon>
        <taxon>Arachnida</taxon>
        <taxon>Araneae</taxon>
        <taxon>Araneomorphae</taxon>
        <taxon>Entelegynae</taxon>
        <taxon>Araneoidea</taxon>
        <taxon>Nephilidae</taxon>
        <taxon>Nephila</taxon>
    </lineage>
</organism>
<evidence type="ECO:0000313" key="1">
    <source>
        <dbReference type="EMBL" id="GFS69834.1"/>
    </source>
</evidence>
<sequence length="91" mass="10316">MIHKVRDAIASLLSDFIYLPVNREECKEVSRRFYNIPGFSKIIGALDGPLVLIVSPGGEDDERFHFRKGFFALNVQIIIDADLVIRNVVAR</sequence>
<protein>
    <submittedName>
        <fullName evidence="1">Nuclease HARBI1</fullName>
    </submittedName>
</protein>
<accession>A0A8X6SYZ0</accession>